<dbReference type="Gene3D" id="3.30.450.20">
    <property type="entry name" value="PAS domain"/>
    <property type="match status" value="4"/>
</dbReference>
<evidence type="ECO:0000256" key="3">
    <source>
        <dbReference type="ARBA" id="ARBA00022553"/>
    </source>
</evidence>
<comment type="catalytic activity">
    <reaction evidence="1">
        <text>ATP + protein L-histidine = ADP + protein N-phospho-L-histidine.</text>
        <dbReference type="EC" id="2.7.13.3"/>
    </reaction>
</comment>
<name>A0ABT5KM73_9BURK</name>
<gene>
    <name evidence="10" type="ORF">PRZ03_20505</name>
</gene>
<dbReference type="InterPro" id="IPR036097">
    <property type="entry name" value="HisK_dim/P_sf"/>
</dbReference>
<dbReference type="InterPro" id="IPR036890">
    <property type="entry name" value="HATPase_C_sf"/>
</dbReference>
<evidence type="ECO:0000256" key="7">
    <source>
        <dbReference type="SAM" id="Phobius"/>
    </source>
</evidence>
<dbReference type="EMBL" id="JAQQXT010000016">
    <property type="protein sequence ID" value="MDC8773956.1"/>
    <property type="molecule type" value="Genomic_DNA"/>
</dbReference>
<keyword evidence="7" id="KW-0472">Membrane</keyword>
<evidence type="ECO:0000256" key="6">
    <source>
        <dbReference type="ARBA" id="ARBA00023012"/>
    </source>
</evidence>
<evidence type="ECO:0000259" key="8">
    <source>
        <dbReference type="PROSITE" id="PS50109"/>
    </source>
</evidence>
<dbReference type="CDD" id="cd00082">
    <property type="entry name" value="HisKA"/>
    <property type="match status" value="1"/>
</dbReference>
<dbReference type="Gene3D" id="1.10.287.130">
    <property type="match status" value="1"/>
</dbReference>
<reference evidence="10 11" key="1">
    <citation type="submission" date="2022-10" db="EMBL/GenBank/DDBJ databases">
        <title>Paucibacter sp. hw1 Genome sequencing.</title>
        <authorList>
            <person name="Park S."/>
        </authorList>
    </citation>
    <scope>NUCLEOTIDE SEQUENCE [LARGE SCALE GENOMIC DNA]</scope>
    <source>
        <strain evidence="11">hw1</strain>
    </source>
</reference>
<keyword evidence="5" id="KW-0418">Kinase</keyword>
<dbReference type="SUPFAM" id="SSF55874">
    <property type="entry name" value="ATPase domain of HSP90 chaperone/DNA topoisomerase II/histidine kinase"/>
    <property type="match status" value="1"/>
</dbReference>
<dbReference type="SMART" id="SM00091">
    <property type="entry name" value="PAS"/>
    <property type="match status" value="2"/>
</dbReference>
<feature type="domain" description="Histidine kinase" evidence="8">
    <location>
        <begin position="661"/>
        <end position="876"/>
    </location>
</feature>
<accession>A0ABT5KM73</accession>
<dbReference type="SUPFAM" id="SSF55785">
    <property type="entry name" value="PYP-like sensor domain (PAS domain)"/>
    <property type="match status" value="2"/>
</dbReference>
<keyword evidence="4" id="KW-0808">Transferase</keyword>
<evidence type="ECO:0000256" key="4">
    <source>
        <dbReference type="ARBA" id="ARBA00022679"/>
    </source>
</evidence>
<keyword evidence="7" id="KW-0812">Transmembrane</keyword>
<protein>
    <recommendedName>
        <fullName evidence="2">histidine kinase</fullName>
        <ecNumber evidence="2">2.7.13.3</ecNumber>
    </recommendedName>
</protein>
<feature type="transmembrane region" description="Helical" evidence="7">
    <location>
        <begin position="33"/>
        <end position="55"/>
    </location>
</feature>
<proteinExistence type="predicted"/>
<evidence type="ECO:0000313" key="11">
    <source>
        <dbReference type="Proteomes" id="UP001221189"/>
    </source>
</evidence>
<evidence type="ECO:0000256" key="1">
    <source>
        <dbReference type="ARBA" id="ARBA00000085"/>
    </source>
</evidence>
<dbReference type="EC" id="2.7.13.3" evidence="2"/>
<dbReference type="InterPro" id="IPR050736">
    <property type="entry name" value="Sensor_HK_Regulatory"/>
</dbReference>
<dbReference type="GO" id="GO:0005524">
    <property type="term" value="F:ATP binding"/>
    <property type="evidence" value="ECO:0007669"/>
    <property type="project" value="UniProtKB-KW"/>
</dbReference>
<dbReference type="CDD" id="cd00075">
    <property type="entry name" value="HATPase"/>
    <property type="match status" value="1"/>
</dbReference>
<dbReference type="SUPFAM" id="SSF47384">
    <property type="entry name" value="Homodimeric domain of signal transducing histidine kinase"/>
    <property type="match status" value="1"/>
</dbReference>
<dbReference type="Gene3D" id="3.30.565.10">
    <property type="entry name" value="Histidine kinase-like ATPase, C-terminal domain"/>
    <property type="match status" value="1"/>
</dbReference>
<dbReference type="PROSITE" id="PS50113">
    <property type="entry name" value="PAC"/>
    <property type="match status" value="1"/>
</dbReference>
<dbReference type="Proteomes" id="UP001221189">
    <property type="component" value="Unassembled WGS sequence"/>
</dbReference>
<dbReference type="Pfam" id="PF02518">
    <property type="entry name" value="HATPase_c"/>
    <property type="match status" value="1"/>
</dbReference>
<evidence type="ECO:0000313" key="10">
    <source>
        <dbReference type="EMBL" id="MDC8773956.1"/>
    </source>
</evidence>
<dbReference type="PROSITE" id="PS50109">
    <property type="entry name" value="HIS_KIN"/>
    <property type="match status" value="1"/>
</dbReference>
<keyword evidence="6" id="KW-0902">Two-component regulatory system</keyword>
<dbReference type="InterPro" id="IPR000014">
    <property type="entry name" value="PAS"/>
</dbReference>
<feature type="domain" description="PAC" evidence="9">
    <location>
        <begin position="450"/>
        <end position="522"/>
    </location>
</feature>
<evidence type="ECO:0000259" key="9">
    <source>
        <dbReference type="PROSITE" id="PS50113"/>
    </source>
</evidence>
<dbReference type="InterPro" id="IPR035965">
    <property type="entry name" value="PAS-like_dom_sf"/>
</dbReference>
<evidence type="ECO:0000256" key="5">
    <source>
        <dbReference type="ARBA" id="ARBA00022777"/>
    </source>
</evidence>
<dbReference type="Pfam" id="PF08448">
    <property type="entry name" value="PAS_4"/>
    <property type="match status" value="1"/>
</dbReference>
<dbReference type="PANTHER" id="PTHR43711">
    <property type="entry name" value="TWO-COMPONENT HISTIDINE KINASE"/>
    <property type="match status" value="1"/>
</dbReference>
<dbReference type="RefSeq" id="WP_273602039.1">
    <property type="nucleotide sequence ID" value="NZ_JAQQXT010000016.1"/>
</dbReference>
<dbReference type="InterPro" id="IPR005467">
    <property type="entry name" value="His_kinase_dom"/>
</dbReference>
<dbReference type="SMART" id="SM00387">
    <property type="entry name" value="HATPase_c"/>
    <property type="match status" value="1"/>
</dbReference>
<keyword evidence="10" id="KW-0547">Nucleotide-binding</keyword>
<keyword evidence="10" id="KW-0067">ATP-binding</keyword>
<dbReference type="InterPro" id="IPR003594">
    <property type="entry name" value="HATPase_dom"/>
</dbReference>
<dbReference type="CDD" id="cd00130">
    <property type="entry name" value="PAS"/>
    <property type="match status" value="1"/>
</dbReference>
<evidence type="ECO:0000256" key="2">
    <source>
        <dbReference type="ARBA" id="ARBA00012438"/>
    </source>
</evidence>
<keyword evidence="7" id="KW-1133">Transmembrane helix</keyword>
<dbReference type="InterPro" id="IPR013656">
    <property type="entry name" value="PAS_4"/>
</dbReference>
<comment type="caution">
    <text evidence="10">The sequence shown here is derived from an EMBL/GenBank/DDBJ whole genome shotgun (WGS) entry which is preliminary data.</text>
</comment>
<organism evidence="10 11">
    <name type="scientific">Roseateles albus</name>
    <dbReference type="NCBI Taxonomy" id="2987525"/>
    <lineage>
        <taxon>Bacteria</taxon>
        <taxon>Pseudomonadati</taxon>
        <taxon>Pseudomonadota</taxon>
        <taxon>Betaproteobacteria</taxon>
        <taxon>Burkholderiales</taxon>
        <taxon>Sphaerotilaceae</taxon>
        <taxon>Roseateles</taxon>
    </lineage>
</organism>
<dbReference type="InterPro" id="IPR000700">
    <property type="entry name" value="PAS-assoc_C"/>
</dbReference>
<feature type="transmembrane region" description="Helical" evidence="7">
    <location>
        <begin position="337"/>
        <end position="359"/>
    </location>
</feature>
<sequence length="876" mass="93965">MTTPSASPATQKPLTSPAAAAAPALPAWLKRHLAIRGAAVLSLALLLLAVGFIAFEHRQQEQLGREQSDLYSQTLESQVSQTLGSIDLTLLGLMQSKAGQAENAPLSSLNALLALSLAKMPAVRSFSLLDAQGLVLASSSPNNIGRQISLRQLQLTSQAQPAGLGRPWPGRDLFDLKNLAQGDANQAEAPPPTQPPKGGARVSLPLSLAQQTAHGVRYWVAVLKSEHFDSILDQLVQDRGQAAALLSLEGELIAASRDLKRAATSSGAQHIVFKELLPNHEQGRFSSISSAAGASNSLSGLDSSGSFQRVNGHPLVVILELPKAVVWDRSAGYAQAVGLLTLTGLMLMAGLGLIAWRALSAYEQAKRELVAAHMSLASKEREQSLLIQNVQELMFHTDSNGLLQFINHVDFLGNKSVQSCLGQPFEALIDMRDRVKARGLFRRNTGFMNLPVILRLDAADGRQRVLEVVVTPIKPNEGLISNDTVDAAPKGLRGELSSEVSGFVGFALDVTEREDARQRLQAQLDFTARLIDVCPIPLFAKDRGLRFVMVNQAWSDMTGIDKNLALGRKLSELRPASLAKPIELQDQSLVAQGGSEHVEIRERERDYLTHRAVFTDANGAIAGLLGSAIDISRFVEAERQIGEARDAAERANNIKTEFVANMSHELRTPLQSIIGFSELGVSRSGQNARLQDMFARIHSSGQRMLELVNNLLDLSRLESTVGHLVLTEQDLAPLIQAVMDELAGPADNRSIKLKLQLPSQPLLAAVDAGRLQQALRNVLDNALRLAPATSQITIAAVHDGPQLCISVHDLGPGIPAGELESIFSPFAQSSLTKEGEGGTGLGLAVCRKIMVAHGGGVSAHNHPQGGAIFELRLPIG</sequence>
<dbReference type="InterPro" id="IPR004358">
    <property type="entry name" value="Sig_transdc_His_kin-like_C"/>
</dbReference>
<dbReference type="Pfam" id="PF00512">
    <property type="entry name" value="HisKA"/>
    <property type="match status" value="1"/>
</dbReference>
<dbReference type="PRINTS" id="PR00344">
    <property type="entry name" value="BCTRLSENSOR"/>
</dbReference>
<keyword evidence="11" id="KW-1185">Reference proteome</keyword>
<dbReference type="SMART" id="SM00388">
    <property type="entry name" value="HisKA"/>
    <property type="match status" value="1"/>
</dbReference>
<dbReference type="InterPro" id="IPR003661">
    <property type="entry name" value="HisK_dim/P_dom"/>
</dbReference>
<keyword evidence="3" id="KW-0597">Phosphoprotein</keyword>
<dbReference type="PANTHER" id="PTHR43711:SF1">
    <property type="entry name" value="HISTIDINE KINASE 1"/>
    <property type="match status" value="1"/>
</dbReference>